<dbReference type="InterPro" id="IPR014345">
    <property type="entry name" value="XrtA_polysacc_chain"/>
</dbReference>
<dbReference type="EMBL" id="JAPTGG010000015">
    <property type="protein sequence ID" value="MCZ0866675.1"/>
    <property type="molecule type" value="Genomic_DNA"/>
</dbReference>
<dbReference type="GO" id="GO:0004713">
    <property type="term" value="F:protein tyrosine kinase activity"/>
    <property type="evidence" value="ECO:0007669"/>
    <property type="project" value="TreeGrafter"/>
</dbReference>
<dbReference type="PANTHER" id="PTHR32309">
    <property type="entry name" value="TYROSINE-PROTEIN KINASE"/>
    <property type="match status" value="1"/>
</dbReference>
<feature type="region of interest" description="Disordered" evidence="2">
    <location>
        <begin position="295"/>
        <end position="315"/>
    </location>
</feature>
<feature type="coiled-coil region" evidence="1">
    <location>
        <begin position="176"/>
        <end position="243"/>
    </location>
</feature>
<name>A0A9J6RQ28_9GAMM</name>
<feature type="compositionally biased region" description="Polar residues" evidence="2">
    <location>
        <begin position="303"/>
        <end position="315"/>
    </location>
</feature>
<accession>A0A9J6RQ28</accession>
<keyword evidence="5" id="KW-1185">Reference proteome</keyword>
<proteinExistence type="predicted"/>
<keyword evidence="3" id="KW-0812">Transmembrane</keyword>
<dbReference type="GO" id="GO:0005886">
    <property type="term" value="C:plasma membrane"/>
    <property type="evidence" value="ECO:0007669"/>
    <property type="project" value="TreeGrafter"/>
</dbReference>
<evidence type="ECO:0000313" key="4">
    <source>
        <dbReference type="EMBL" id="MCZ0866675.1"/>
    </source>
</evidence>
<keyword evidence="1" id="KW-0175">Coiled coil</keyword>
<feature type="transmembrane region" description="Helical" evidence="3">
    <location>
        <begin position="422"/>
        <end position="446"/>
    </location>
</feature>
<comment type="caution">
    <text evidence="4">The sequence shown here is derived from an EMBL/GenBank/DDBJ whole genome shotgun (WGS) entry which is preliminary data.</text>
</comment>
<reference evidence="4 5" key="1">
    <citation type="submission" date="2022-12" db="EMBL/GenBank/DDBJ databases">
        <title>Dasania phycosphaerae sp. nov., isolated from particulate material of the south coast of Korea.</title>
        <authorList>
            <person name="Jiang Y."/>
        </authorList>
    </citation>
    <scope>NUCLEOTIDE SEQUENCE [LARGE SCALE GENOMIC DNA]</scope>
    <source>
        <strain evidence="4 5">GY-19</strain>
    </source>
</reference>
<keyword evidence="3" id="KW-0472">Membrane</keyword>
<dbReference type="PANTHER" id="PTHR32309:SF13">
    <property type="entry name" value="FERRIC ENTEROBACTIN TRANSPORT PROTEIN FEPE"/>
    <property type="match status" value="1"/>
</dbReference>
<dbReference type="NCBIfam" id="TIGR03007">
    <property type="entry name" value="pepcterm_ChnLen"/>
    <property type="match status" value="1"/>
</dbReference>
<keyword evidence="3" id="KW-1133">Transmembrane helix</keyword>
<evidence type="ECO:0000256" key="3">
    <source>
        <dbReference type="SAM" id="Phobius"/>
    </source>
</evidence>
<evidence type="ECO:0000313" key="5">
    <source>
        <dbReference type="Proteomes" id="UP001069090"/>
    </source>
</evidence>
<evidence type="ECO:0000256" key="1">
    <source>
        <dbReference type="SAM" id="Coils"/>
    </source>
</evidence>
<dbReference type="Proteomes" id="UP001069090">
    <property type="component" value="Unassembled WGS sequence"/>
</dbReference>
<protein>
    <submittedName>
        <fullName evidence="4">Chain length-determining protein</fullName>
    </submittedName>
</protein>
<evidence type="ECO:0000256" key="2">
    <source>
        <dbReference type="SAM" id="MobiDB-lite"/>
    </source>
</evidence>
<sequence length="511" mass="58415">MNFSLVFMYAPVIFRELWAHKFAAFFCFAIVAITVLAAGIFWPVSYKTATTIYADNQNILKPLLAEQAAVTKVQDQARVVQDVIHSPRILRDVVENTHDIDSFESAADMERAVVELRNRLKITRLGSNYIKVSYSDNTDDAAYNTLNAVVDRFIKDSSDNRRIESKEAFVFIDRQVKQYKEQLLAAEERLKEFNSDNFDGRDSDVDSRISTLRSSIEEMKINIDEEASRVMALEQQLKEENRYNAKRYKVDEYRERLKSIQEHINVLLLTYKENYPDVVSLRAQAEEVRKNIRDAEQEKVSGESASSAPQRQGDLTVNPLYEELRGKLAESKVSLNTKVRRLEATKKLLTQEYERRKRIASRQAELAELTRDYNVTKKIYDDMLERKEKARLSMTLNVEGQGVSYKIQEPAEFPLKPSGLRFLHFVLLGPILGFLAPVAIAIAYVLMDQRLRFASLVEASVNAPLLAVVPHIKTPLYQRLARADMVLLCFMAAGFMAAYVGLAFAHRAGMI</sequence>
<organism evidence="4 5">
    <name type="scientific">Dasania phycosphaerae</name>
    <dbReference type="NCBI Taxonomy" id="2950436"/>
    <lineage>
        <taxon>Bacteria</taxon>
        <taxon>Pseudomonadati</taxon>
        <taxon>Pseudomonadota</taxon>
        <taxon>Gammaproteobacteria</taxon>
        <taxon>Cellvibrionales</taxon>
        <taxon>Spongiibacteraceae</taxon>
        <taxon>Dasania</taxon>
    </lineage>
</organism>
<feature type="transmembrane region" description="Helical" evidence="3">
    <location>
        <begin position="485"/>
        <end position="505"/>
    </location>
</feature>
<dbReference type="RefSeq" id="WP_258332704.1">
    <property type="nucleotide sequence ID" value="NZ_JAPTGG010000015.1"/>
</dbReference>
<dbReference type="AlphaFoldDB" id="A0A9J6RQ28"/>
<gene>
    <name evidence="4" type="ORF">O0V09_15795</name>
</gene>
<dbReference type="InterPro" id="IPR050445">
    <property type="entry name" value="Bact_polysacc_biosynth/exp"/>
</dbReference>